<dbReference type="AlphaFoldDB" id="A0A5B0P1B1"/>
<evidence type="ECO:0000313" key="3">
    <source>
        <dbReference type="Proteomes" id="UP000324748"/>
    </source>
</evidence>
<evidence type="ECO:0000313" key="2">
    <source>
        <dbReference type="EMBL" id="KAA1094190.1"/>
    </source>
</evidence>
<protein>
    <submittedName>
        <fullName evidence="2">Uncharacterized protein</fullName>
    </submittedName>
</protein>
<reference evidence="2 3" key="1">
    <citation type="submission" date="2019-05" db="EMBL/GenBank/DDBJ databases">
        <title>Emergence of the Ug99 lineage of the wheat stem rust pathogen through somatic hybridization.</title>
        <authorList>
            <person name="Li F."/>
            <person name="Upadhyaya N.M."/>
            <person name="Sperschneider J."/>
            <person name="Matny O."/>
            <person name="Nguyen-Phuc H."/>
            <person name="Mago R."/>
            <person name="Raley C."/>
            <person name="Miller M.E."/>
            <person name="Silverstein K.A.T."/>
            <person name="Henningsen E."/>
            <person name="Hirsch C.D."/>
            <person name="Visser B."/>
            <person name="Pretorius Z.A."/>
            <person name="Steffenson B.J."/>
            <person name="Schwessinger B."/>
            <person name="Dodds P.N."/>
            <person name="Figueroa M."/>
        </authorList>
    </citation>
    <scope>NUCLEOTIDE SEQUENCE [LARGE SCALE GENOMIC DNA]</scope>
    <source>
        <strain evidence="2">21-0</strain>
    </source>
</reference>
<sequence>MPLGLVCLGQSIDQRFLTVDQPFVSINQPFVSINQRYFLDRSTVFSRGQNDPSRRSKQSSEPRSKIDHPTSRSFHSRPTSGAVTFCIMSHIINQQHSASRSLMHPPQRGMSAHRMPPPSQSASQQMPPPSRPASQQAAPVLAPILPQNNRPIAPVSVTAPVYPLDPFRANITMGLGGYNIHQANVHAEPNNSRDRSNPHAQADTYSNRGIGHTDHRANPHNQADTYSDHGIDDAGNVVPIIGPNGHHFNYPPADDNRDSPPSLPTTPLLPPAHQEPYYSGSSAGPREYPLVPTVLTNIDHNSLQAIFALPEEKIEVAKRILAANIMGAIVYGLVANQPARPNAPNLDGNLEIPTDLVAVSPPAAVENPPPDIRHFLYSDYIKDEIRYFIRRKMLESRIIAYSRHHDDDGATEIQSLFHTTQEHVASLPHHIQSQHLPTGFVDGNSHARRSVLALVRGLLKHDWVLLRNFGKSPDVLLKNIVNTSLAKVRSGGVPSLEAMYTSIHNVFLESSGAHAPRVNWANIPMRIKVRFAYLRLETAAHTMRPSPGHGSQWTPIDALLAHLQTKSMDFVKAWADLIIQLDERLFGIGGVVFDTVRDLVVLPTDQDVEDSMQATRVLPTLARRPLPVMEENHFDMED</sequence>
<feature type="region of interest" description="Disordered" evidence="1">
    <location>
        <begin position="44"/>
        <end position="78"/>
    </location>
</feature>
<feature type="region of interest" description="Disordered" evidence="1">
    <location>
        <begin position="187"/>
        <end position="284"/>
    </location>
</feature>
<keyword evidence="3" id="KW-1185">Reference proteome</keyword>
<feature type="compositionally biased region" description="Basic and acidic residues" evidence="1">
    <location>
        <begin position="52"/>
        <end position="70"/>
    </location>
</feature>
<gene>
    <name evidence="2" type="ORF">PGT21_012563</name>
</gene>
<accession>A0A5B0P1B1</accession>
<dbReference type="EMBL" id="VSWC01000079">
    <property type="protein sequence ID" value="KAA1094190.1"/>
    <property type="molecule type" value="Genomic_DNA"/>
</dbReference>
<feature type="compositionally biased region" description="Pro residues" evidence="1">
    <location>
        <begin position="261"/>
        <end position="270"/>
    </location>
</feature>
<comment type="caution">
    <text evidence="2">The sequence shown here is derived from an EMBL/GenBank/DDBJ whole genome shotgun (WGS) entry which is preliminary data.</text>
</comment>
<proteinExistence type="predicted"/>
<feature type="region of interest" description="Disordered" evidence="1">
    <location>
        <begin position="96"/>
        <end position="137"/>
    </location>
</feature>
<organism evidence="2 3">
    <name type="scientific">Puccinia graminis f. sp. tritici</name>
    <dbReference type="NCBI Taxonomy" id="56615"/>
    <lineage>
        <taxon>Eukaryota</taxon>
        <taxon>Fungi</taxon>
        <taxon>Dikarya</taxon>
        <taxon>Basidiomycota</taxon>
        <taxon>Pucciniomycotina</taxon>
        <taxon>Pucciniomycetes</taxon>
        <taxon>Pucciniales</taxon>
        <taxon>Pucciniaceae</taxon>
        <taxon>Puccinia</taxon>
    </lineage>
</organism>
<dbReference type="Proteomes" id="UP000324748">
    <property type="component" value="Unassembled WGS sequence"/>
</dbReference>
<name>A0A5B0P1B1_PUCGR</name>
<evidence type="ECO:0000256" key="1">
    <source>
        <dbReference type="SAM" id="MobiDB-lite"/>
    </source>
</evidence>